<keyword evidence="7" id="KW-0325">Glycoprotein</keyword>
<proteinExistence type="inferred from homology"/>
<dbReference type="Pfam" id="PF01299">
    <property type="entry name" value="Lamp2-like_luminal"/>
    <property type="match status" value="2"/>
</dbReference>
<feature type="compositionally biased region" description="Low complexity" evidence="9">
    <location>
        <begin position="230"/>
        <end position="248"/>
    </location>
</feature>
<evidence type="ECO:0000256" key="11">
    <source>
        <dbReference type="SAM" id="SignalP"/>
    </source>
</evidence>
<keyword evidence="8" id="KW-0458">Lysosome</keyword>
<dbReference type="FunFam" id="2.40.160.110:FF:000008">
    <property type="entry name" value="Uncharacterized protein"/>
    <property type="match status" value="1"/>
</dbReference>
<feature type="domain" description="Lysosome-associated membrane glycoprotein 2-like luminal" evidence="12">
    <location>
        <begin position="535"/>
        <end position="688"/>
    </location>
</feature>
<dbReference type="GO" id="GO:0031902">
    <property type="term" value="C:late endosome membrane"/>
    <property type="evidence" value="ECO:0007669"/>
    <property type="project" value="TreeGrafter"/>
</dbReference>
<dbReference type="PROSITE" id="PS51407">
    <property type="entry name" value="LAMP_3"/>
    <property type="match status" value="1"/>
</dbReference>
<evidence type="ECO:0000256" key="2">
    <source>
        <dbReference type="ARBA" id="ARBA00022692"/>
    </source>
</evidence>
<feature type="chain" id="PRO_5035480443" evidence="11">
    <location>
        <begin position="21"/>
        <end position="744"/>
    </location>
</feature>
<dbReference type="PANTHER" id="PTHR11506">
    <property type="entry name" value="LYSOSOME-ASSOCIATED MEMBRANE GLYCOPROTEIN"/>
    <property type="match status" value="1"/>
</dbReference>
<evidence type="ECO:0000256" key="9">
    <source>
        <dbReference type="SAM" id="MobiDB-lite"/>
    </source>
</evidence>
<dbReference type="InterPro" id="IPR048528">
    <property type="entry name" value="Lamp2-like_luminal"/>
</dbReference>
<feature type="signal peptide" evidence="11">
    <location>
        <begin position="1"/>
        <end position="20"/>
    </location>
</feature>
<evidence type="ECO:0000313" key="14">
    <source>
        <dbReference type="Proteomes" id="UP000838412"/>
    </source>
</evidence>
<feature type="transmembrane region" description="Helical" evidence="10">
    <location>
        <begin position="708"/>
        <end position="730"/>
    </location>
</feature>
<dbReference type="GO" id="GO:0005765">
    <property type="term" value="C:lysosomal membrane"/>
    <property type="evidence" value="ECO:0007669"/>
    <property type="project" value="UniProtKB-SubCell"/>
</dbReference>
<evidence type="ECO:0000256" key="6">
    <source>
        <dbReference type="ARBA" id="ARBA00023136"/>
    </source>
</evidence>
<protein>
    <submittedName>
        <fullName evidence="13">LAMP1 protein</fullName>
    </submittedName>
</protein>
<comment type="subcellular location">
    <subcellularLocation>
        <location evidence="1">Endosome membrane</location>
        <topology evidence="1">Single-pass type I membrane protein</topology>
    </subcellularLocation>
    <subcellularLocation>
        <location evidence="8">Lysosome membrane</location>
        <topology evidence="8">Single-pass type I membrane protein</topology>
    </subcellularLocation>
</comment>
<evidence type="ECO:0000256" key="10">
    <source>
        <dbReference type="SAM" id="Phobius"/>
    </source>
</evidence>
<dbReference type="PANTHER" id="PTHR11506:SF41">
    <property type="entry name" value="LYSOSOME-ASSOCIATED MEMBRANE GLYCOPROTEIN 1-LIKE"/>
    <property type="match status" value="1"/>
</dbReference>
<dbReference type="AlphaFoldDB" id="A0A8J9Z398"/>
<accession>A0A8J9Z398</accession>
<comment type="caution">
    <text evidence="8">Lacks conserved residue(s) required for the propagation of feature annotation.</text>
</comment>
<evidence type="ECO:0000313" key="13">
    <source>
        <dbReference type="EMBL" id="CAH1246355.1"/>
    </source>
</evidence>
<dbReference type="PRINTS" id="PR00336">
    <property type="entry name" value="LYSASSOCTDMP"/>
</dbReference>
<dbReference type="OrthoDB" id="10037042at2759"/>
<keyword evidence="8" id="KW-1015">Disulfide bond</keyword>
<keyword evidence="14" id="KW-1185">Reference proteome</keyword>
<gene>
    <name evidence="13" type="primary">LAMP1</name>
    <name evidence="13" type="ORF">BLAG_LOCUS8404</name>
</gene>
<evidence type="ECO:0000256" key="4">
    <source>
        <dbReference type="ARBA" id="ARBA00022753"/>
    </source>
</evidence>
<name>A0A8J9Z398_BRALA</name>
<evidence type="ECO:0000256" key="1">
    <source>
        <dbReference type="ARBA" id="ARBA00004530"/>
    </source>
</evidence>
<sequence>MVKVFHNVVVLLALTVGVQVSSYGSVPPPPGGSFVLKDVYNDECLLLDISAMFYVGYTKTDNTTATASFALPADSSASGHCSHVDNDYNAHIDLRFNADDAIESDATFGLDFAFVRTRDTFWLASASIYYTLQPDMFPEAKNANEKVSSVLSGLQDFLTSSSFYFPHSYTCDREQVLTFTDPDRPVSTLAIHTIQLQPFHVPTSGNFSEATACSDSITTPSPRKTTKPYPVTTPDNITTIPPTEIPIGNGTTIPPTEIPLANGTTIPPTAIPIGNVTTIPPTEIPIGNGTTIPPTEIPIVNGTTIPPTEIPIGNGTTIPPTEIPIGNGTTIPPTEIPIVNGTTIPPTEIPIGNGTTISPTEIPIGNGTTIPPTEIPIGNGTTIPPTEIPIGNGTTIPPTEIPIGNGTTIPPTEIPIGNGTTIPPTEIPIGNGTTIPPTEIPIGNGTTIPPTEIPIGNGTTIPPTEIPIANGTTVPPTEIPIGNCTTIPPTSTTATSLPIGNVTTDQPLSTTTVPVKNSTTIMTTPKPLTPPPEPPQGHYEVKDRKGHVCLLADMGLQFKIIYTKTDSETGTSIFNLPITANDAGFCNSDHSNMTLRFFDDIFSVTFDFVKANNQFRVSSLDILYTELPSIFPETKSPNARRHVSNNTMNIFSADGDKSYKCNADVNITVTKDVSILARQVQLQPFGVKSGQFSSAQECPEDANKGNNIAIVIGVLIGVGVVVVLISYIIVRKRTVNSTNYANLT</sequence>
<organism evidence="13 14">
    <name type="scientific">Branchiostoma lanceolatum</name>
    <name type="common">Common lancelet</name>
    <name type="synonym">Amphioxus lanceolatum</name>
    <dbReference type="NCBI Taxonomy" id="7740"/>
    <lineage>
        <taxon>Eukaryota</taxon>
        <taxon>Metazoa</taxon>
        <taxon>Chordata</taxon>
        <taxon>Cephalochordata</taxon>
        <taxon>Leptocardii</taxon>
        <taxon>Amphioxiformes</taxon>
        <taxon>Branchiostomatidae</taxon>
        <taxon>Branchiostoma</taxon>
    </lineage>
</organism>
<dbReference type="EMBL" id="OV696700">
    <property type="protein sequence ID" value="CAH1246355.1"/>
    <property type="molecule type" value="Genomic_DNA"/>
</dbReference>
<dbReference type="InterPro" id="IPR002000">
    <property type="entry name" value="Lysosome-assoc_membr_glycop"/>
</dbReference>
<keyword evidence="4" id="KW-0967">Endosome</keyword>
<reference evidence="13" key="1">
    <citation type="submission" date="2022-01" db="EMBL/GenBank/DDBJ databases">
        <authorList>
            <person name="Braso-Vives M."/>
        </authorList>
    </citation>
    <scope>NUCLEOTIDE SEQUENCE</scope>
</reference>
<feature type="disulfide bond" evidence="8">
    <location>
        <begin position="661"/>
        <end position="698"/>
    </location>
</feature>
<comment type="similarity">
    <text evidence="8">Belongs to the LAMP family.</text>
</comment>
<dbReference type="Proteomes" id="UP000838412">
    <property type="component" value="Chromosome 15"/>
</dbReference>
<feature type="region of interest" description="Disordered" evidence="9">
    <location>
        <begin position="212"/>
        <end position="248"/>
    </location>
</feature>
<feature type="domain" description="Lysosome-associated membrane glycoprotein 2-like luminal" evidence="12">
    <location>
        <begin position="40"/>
        <end position="201"/>
    </location>
</feature>
<evidence type="ECO:0000259" key="12">
    <source>
        <dbReference type="Pfam" id="PF01299"/>
    </source>
</evidence>
<keyword evidence="3 11" id="KW-0732">Signal</keyword>
<dbReference type="GO" id="GO:0005886">
    <property type="term" value="C:plasma membrane"/>
    <property type="evidence" value="ECO:0007669"/>
    <property type="project" value="TreeGrafter"/>
</dbReference>
<feature type="compositionally biased region" description="Polar residues" evidence="9">
    <location>
        <begin position="212"/>
        <end position="223"/>
    </location>
</feature>
<dbReference type="GO" id="GO:0072594">
    <property type="term" value="P:establishment of protein localization to organelle"/>
    <property type="evidence" value="ECO:0007669"/>
    <property type="project" value="TreeGrafter"/>
</dbReference>
<evidence type="ECO:0000256" key="5">
    <source>
        <dbReference type="ARBA" id="ARBA00022989"/>
    </source>
</evidence>
<evidence type="ECO:0000256" key="8">
    <source>
        <dbReference type="PROSITE-ProRule" id="PRU00740"/>
    </source>
</evidence>
<evidence type="ECO:0000256" key="7">
    <source>
        <dbReference type="ARBA" id="ARBA00023180"/>
    </source>
</evidence>
<keyword evidence="5 10" id="KW-1133">Transmembrane helix</keyword>
<dbReference type="Gene3D" id="2.40.160.110">
    <property type="match status" value="2"/>
</dbReference>
<evidence type="ECO:0000256" key="3">
    <source>
        <dbReference type="ARBA" id="ARBA00022729"/>
    </source>
</evidence>
<keyword evidence="2 8" id="KW-0812">Transmembrane</keyword>
<keyword evidence="6 8" id="KW-0472">Membrane</keyword>
<feature type="region of interest" description="Disordered" evidence="9">
    <location>
        <begin position="519"/>
        <end position="538"/>
    </location>
</feature>